<dbReference type="RefSeq" id="WP_113889678.1">
    <property type="nucleotide sequence ID" value="NZ_QNRK01000013.1"/>
</dbReference>
<dbReference type="PROSITE" id="PS51257">
    <property type="entry name" value="PROKAR_LIPOPROTEIN"/>
    <property type="match status" value="1"/>
</dbReference>
<dbReference type="OrthoDB" id="7596417at2"/>
<feature type="signal peptide" evidence="1">
    <location>
        <begin position="1"/>
        <end position="26"/>
    </location>
</feature>
<reference evidence="2 3" key="1">
    <citation type="submission" date="2018-06" db="EMBL/GenBank/DDBJ databases">
        <title>Genomic Encyclopedia of Type Strains, Phase IV (KMG-IV): sequencing the most valuable type-strain genomes for metagenomic binning, comparative biology and taxonomic classification.</title>
        <authorList>
            <person name="Goeker M."/>
        </authorList>
    </citation>
    <scope>NUCLEOTIDE SEQUENCE [LARGE SCALE GENOMIC DNA]</scope>
    <source>
        <strain evidence="2 3">DSM 24875</strain>
    </source>
</reference>
<accession>A0A366FGI1</accession>
<sequence>MIDRNIALFAGLAALAGLAGCASVGAQEKEGQLAAAGFVRLQADTPARVAKLQALPQNTIVFSQRKSGPVYIYADAAGCNCAFVGGPTAYQAYQQIRVANNIAQMQETTAELNMAEAEDWGGAWGPMAPGWYY</sequence>
<organism evidence="2 3">
    <name type="scientific">Roseiarcus fermentans</name>
    <dbReference type="NCBI Taxonomy" id="1473586"/>
    <lineage>
        <taxon>Bacteria</taxon>
        <taxon>Pseudomonadati</taxon>
        <taxon>Pseudomonadota</taxon>
        <taxon>Alphaproteobacteria</taxon>
        <taxon>Hyphomicrobiales</taxon>
        <taxon>Roseiarcaceae</taxon>
        <taxon>Roseiarcus</taxon>
    </lineage>
</organism>
<protein>
    <recommendedName>
        <fullName evidence="4">Lipoprotein</fullName>
    </recommendedName>
</protein>
<evidence type="ECO:0000313" key="2">
    <source>
        <dbReference type="EMBL" id="RBP12829.1"/>
    </source>
</evidence>
<name>A0A366FGI1_9HYPH</name>
<keyword evidence="3" id="KW-1185">Reference proteome</keyword>
<gene>
    <name evidence="2" type="ORF">DFR50_11318</name>
</gene>
<keyword evidence="1" id="KW-0732">Signal</keyword>
<dbReference type="AlphaFoldDB" id="A0A366FGI1"/>
<evidence type="ECO:0008006" key="4">
    <source>
        <dbReference type="Google" id="ProtNLM"/>
    </source>
</evidence>
<comment type="caution">
    <text evidence="2">The sequence shown here is derived from an EMBL/GenBank/DDBJ whole genome shotgun (WGS) entry which is preliminary data.</text>
</comment>
<proteinExistence type="predicted"/>
<feature type="chain" id="PRO_5017049269" description="Lipoprotein" evidence="1">
    <location>
        <begin position="27"/>
        <end position="133"/>
    </location>
</feature>
<evidence type="ECO:0000256" key="1">
    <source>
        <dbReference type="SAM" id="SignalP"/>
    </source>
</evidence>
<evidence type="ECO:0000313" key="3">
    <source>
        <dbReference type="Proteomes" id="UP000253529"/>
    </source>
</evidence>
<dbReference type="EMBL" id="QNRK01000013">
    <property type="protein sequence ID" value="RBP12829.1"/>
    <property type="molecule type" value="Genomic_DNA"/>
</dbReference>
<dbReference type="Proteomes" id="UP000253529">
    <property type="component" value="Unassembled WGS sequence"/>
</dbReference>